<evidence type="ECO:0000259" key="2">
    <source>
        <dbReference type="Pfam" id="PF04556"/>
    </source>
</evidence>
<reference evidence="3" key="1">
    <citation type="journal article" date="2020" name="mSystems">
        <title>Genome- and Community-Level Interaction Insights into Carbon Utilization and Element Cycling Functions of Hydrothermarchaeota in Hydrothermal Sediment.</title>
        <authorList>
            <person name="Zhou Z."/>
            <person name="Liu Y."/>
            <person name="Xu W."/>
            <person name="Pan J."/>
            <person name="Luo Z.H."/>
            <person name="Li M."/>
        </authorList>
    </citation>
    <scope>NUCLEOTIDE SEQUENCE [LARGE SCALE GENOMIC DNA]</scope>
    <source>
        <strain evidence="3">SpSt-61</strain>
    </source>
</reference>
<dbReference type="GO" id="GO:0009036">
    <property type="term" value="F:type II site-specific deoxyribonuclease activity"/>
    <property type="evidence" value="ECO:0007669"/>
    <property type="project" value="UniProtKB-UniRule"/>
</dbReference>
<keyword evidence="1 3" id="KW-0255">Endonuclease</keyword>
<comment type="function">
    <text evidence="1">A P subtype restriction enzyme that recognizes the double-stranded unmethylated sequence 5'-GATC-3'.</text>
</comment>
<evidence type="ECO:0000256" key="1">
    <source>
        <dbReference type="PIRNR" id="PIRNR016080"/>
    </source>
</evidence>
<feature type="domain" description="Restriction endonuclease type II DpnII-like" evidence="2">
    <location>
        <begin position="16"/>
        <end position="288"/>
    </location>
</feature>
<evidence type="ECO:0000313" key="3">
    <source>
        <dbReference type="EMBL" id="HGU53256.1"/>
    </source>
</evidence>
<keyword evidence="1" id="KW-0680">Restriction system</keyword>
<dbReference type="Pfam" id="PF04556">
    <property type="entry name" value="DpnII"/>
    <property type="match status" value="1"/>
</dbReference>
<comment type="catalytic activity">
    <reaction evidence="1">
        <text>Endonucleolytic cleavage of DNA to give specific double-stranded fragments with terminal 5'-phosphates.</text>
        <dbReference type="EC" id="3.1.21.4"/>
    </reaction>
</comment>
<gene>
    <name evidence="3" type="ORF">ENT78_07040</name>
</gene>
<dbReference type="GO" id="GO:0003677">
    <property type="term" value="F:DNA binding"/>
    <property type="evidence" value="ECO:0007669"/>
    <property type="project" value="UniProtKB-UniRule"/>
</dbReference>
<keyword evidence="1" id="KW-0378">Hydrolase</keyword>
<dbReference type="PIRSF" id="PIRSF016080">
    <property type="entry name" value="Restrict_endonuc_II_DpmII"/>
    <property type="match status" value="1"/>
</dbReference>
<dbReference type="InterPro" id="IPR007637">
    <property type="entry name" value="Restrct_endonuc_II_DpnII-like"/>
</dbReference>
<name>A0A7V4KDN9_FERPE</name>
<protein>
    <recommendedName>
        <fullName evidence="1">Type-2 restriction enzyme</fullName>
        <ecNumber evidence="1">3.1.21.4</ecNumber>
    </recommendedName>
</protein>
<comment type="caution">
    <text evidence="3">The sequence shown here is derived from an EMBL/GenBank/DDBJ whole genome shotgun (WGS) entry which is preliminary data.</text>
</comment>
<dbReference type="EC" id="3.1.21.4" evidence="1"/>
<dbReference type="AlphaFoldDB" id="A0A7V4KDN9"/>
<dbReference type="GO" id="GO:0009307">
    <property type="term" value="P:DNA restriction-modification system"/>
    <property type="evidence" value="ECO:0007669"/>
    <property type="project" value="UniProtKB-UniRule"/>
</dbReference>
<sequence length="299" mass="35441">MVRYELLGFKSFSDYFDTFLETLLKTNKTYEYFVDWEKVKNNIRKFKHQIFLLNSLRGVKNRDKMKKELADLFVRYPEVLKVIPLLIAERVKNWEIDILDPDVMDFVQYNFKKRRINKEEAEKYVYFSEKVGIVDLLMEIKDLYDYLIGVEVGLDTNSRKNRSGDIFESLVQIALKKHLPRNFNIVPQDPNFSLYQTVGRTEKEQAKRHDFVLYFEDAPKFILEANFYNVKGSKPISIAESYINLQQEAVKSNVVFVWITDGPGWSSMNEPLLRAMKEIDFVLNYKMIPRFCSILDKLV</sequence>
<dbReference type="EMBL" id="DSZZ01000331">
    <property type="protein sequence ID" value="HGU53256.1"/>
    <property type="molecule type" value="Genomic_DNA"/>
</dbReference>
<proteinExistence type="inferred from homology"/>
<dbReference type="InterPro" id="IPR021191">
    <property type="entry name" value="Restrct_endonuc_II_DpnII"/>
</dbReference>
<comment type="similarity">
    <text evidence="1">Belongs to the DpnII type II restriction endonuclease family.</text>
</comment>
<accession>A0A7V4KDN9</accession>
<keyword evidence="1" id="KW-0540">Nuclease</keyword>
<organism evidence="3">
    <name type="scientific">Fervidobacterium pennivorans</name>
    <dbReference type="NCBI Taxonomy" id="93466"/>
    <lineage>
        <taxon>Bacteria</taxon>
        <taxon>Thermotogati</taxon>
        <taxon>Thermotogota</taxon>
        <taxon>Thermotogae</taxon>
        <taxon>Thermotogales</taxon>
        <taxon>Fervidobacteriaceae</taxon>
        <taxon>Fervidobacterium</taxon>
    </lineage>
</organism>